<feature type="region of interest" description="Disordered" evidence="1">
    <location>
        <begin position="225"/>
        <end position="251"/>
    </location>
</feature>
<evidence type="ECO:0000313" key="3">
    <source>
        <dbReference type="Proteomes" id="UP000712281"/>
    </source>
</evidence>
<feature type="compositionally biased region" description="Polar residues" evidence="1">
    <location>
        <begin position="229"/>
        <end position="238"/>
    </location>
</feature>
<accession>A0A8S9GG11</accession>
<evidence type="ECO:0000256" key="1">
    <source>
        <dbReference type="SAM" id="MobiDB-lite"/>
    </source>
</evidence>
<feature type="compositionally biased region" description="Basic and acidic residues" evidence="1">
    <location>
        <begin position="46"/>
        <end position="65"/>
    </location>
</feature>
<feature type="compositionally biased region" description="Basic residues" evidence="1">
    <location>
        <begin position="283"/>
        <end position="292"/>
    </location>
</feature>
<sequence length="476" mass="52704">MTSTSTDIMTSTSIDVTTSSAIDDVDREVTMEDSLELEEWLEDMDQNSKKKPDDDQHTSRGDLDTSKASTGRHQPDEIDRQPLHIIDLHPPDIDRHHQPFIDRHHPPNIDQCSLLEVPPSFIFEMEPIEERVPETEASRNADSKHLRPLTCAEEAAGLHKRVKRIHDPVRIVVPCAVVEVESPIPPDRIIQLSPYIGILDDPLHAEASQRGLRFRDEIDKDPAEAASIDTDQIPSNDINKPASIDITTSPSIDTGRVSELKKFDVCGNLRDGDTTTRSDKSGGKKRRNLKKRKRIMGDSQISLIPRFSDGVRKSRVRSRCFSTPFAKGATIKMGMRLKAGIGLINLSMLVKTTYNPESSMQHGNSIVTSFRTVECEIPTGSRGTSGFPIDLGSLNDLRVLNTTLWSRGTSGFPIDLRVPKRPQGPKYDLRGLEEPPGSPSTYGSSLNLRVLKAISGFRAASGLQKRPSGPNNISGF</sequence>
<dbReference type="Proteomes" id="UP000712281">
    <property type="component" value="Unassembled WGS sequence"/>
</dbReference>
<feature type="region of interest" description="Disordered" evidence="1">
    <location>
        <begin position="423"/>
        <end position="444"/>
    </location>
</feature>
<dbReference type="EMBL" id="QGKW02002005">
    <property type="protein sequence ID" value="KAF2543308.1"/>
    <property type="molecule type" value="Genomic_DNA"/>
</dbReference>
<feature type="region of interest" description="Disordered" evidence="1">
    <location>
        <begin position="1"/>
        <end position="81"/>
    </location>
</feature>
<comment type="caution">
    <text evidence="2">The sequence shown here is derived from an EMBL/GenBank/DDBJ whole genome shotgun (WGS) entry which is preliminary data.</text>
</comment>
<organism evidence="2 3">
    <name type="scientific">Brassica cretica</name>
    <name type="common">Mustard</name>
    <dbReference type="NCBI Taxonomy" id="69181"/>
    <lineage>
        <taxon>Eukaryota</taxon>
        <taxon>Viridiplantae</taxon>
        <taxon>Streptophyta</taxon>
        <taxon>Embryophyta</taxon>
        <taxon>Tracheophyta</taxon>
        <taxon>Spermatophyta</taxon>
        <taxon>Magnoliopsida</taxon>
        <taxon>eudicotyledons</taxon>
        <taxon>Gunneridae</taxon>
        <taxon>Pentapetalae</taxon>
        <taxon>rosids</taxon>
        <taxon>malvids</taxon>
        <taxon>Brassicales</taxon>
        <taxon>Brassicaceae</taxon>
        <taxon>Brassiceae</taxon>
        <taxon>Brassica</taxon>
    </lineage>
</organism>
<evidence type="ECO:0000313" key="2">
    <source>
        <dbReference type="EMBL" id="KAF2543308.1"/>
    </source>
</evidence>
<feature type="compositionally biased region" description="Low complexity" evidence="1">
    <location>
        <begin position="1"/>
        <end position="20"/>
    </location>
</feature>
<protein>
    <submittedName>
        <fullName evidence="2">Uncharacterized protein</fullName>
    </submittedName>
</protein>
<name>A0A8S9GG11_BRACR</name>
<feature type="compositionally biased region" description="Basic and acidic residues" evidence="1">
    <location>
        <begin position="271"/>
        <end position="282"/>
    </location>
</feature>
<reference evidence="2" key="1">
    <citation type="submission" date="2019-12" db="EMBL/GenBank/DDBJ databases">
        <title>Genome sequencing and annotation of Brassica cretica.</title>
        <authorList>
            <person name="Studholme D.J."/>
            <person name="Sarris P.F."/>
        </authorList>
    </citation>
    <scope>NUCLEOTIDE SEQUENCE</scope>
    <source>
        <strain evidence="2">PFS-001/15</strain>
        <tissue evidence="2">Leaf</tissue>
    </source>
</reference>
<dbReference type="AlphaFoldDB" id="A0A8S9GG11"/>
<feature type="compositionally biased region" description="Acidic residues" evidence="1">
    <location>
        <begin position="23"/>
        <end position="45"/>
    </location>
</feature>
<proteinExistence type="predicted"/>
<feature type="region of interest" description="Disordered" evidence="1">
    <location>
        <begin position="271"/>
        <end position="292"/>
    </location>
</feature>
<gene>
    <name evidence="2" type="ORF">F2Q68_00031342</name>
</gene>